<sequence length="72" mass="8395">MKNIDDEAIQILINAPLMSNDELKEALSYFKKLAMKKGIKKMFLAGSNLPFTEKFIYYIYTITKPDPDRYRG</sequence>
<organism evidence="2">
    <name type="scientific">Methanotorris igneus (strain DSM 5666 / JCM 11834 / Kol 5)</name>
    <dbReference type="NCBI Taxonomy" id="880724"/>
    <lineage>
        <taxon>Archaea</taxon>
        <taxon>Methanobacteriati</taxon>
        <taxon>Methanobacteriota</taxon>
        <taxon>Methanomada group</taxon>
        <taxon>Methanococci</taxon>
        <taxon>Methanococcales</taxon>
        <taxon>Methanocaldococcaceae</taxon>
        <taxon>Methanotorris</taxon>
    </lineage>
</organism>
<name>F6BAR6_METIK</name>
<evidence type="ECO:0000313" key="1">
    <source>
        <dbReference type="EMBL" id="AEF95880.1"/>
    </source>
</evidence>
<proteinExistence type="predicted"/>
<dbReference type="HOGENOM" id="CLU_2712841_0_0_2"/>
<gene>
    <name evidence="1" type="ordered locus">Metig_0324</name>
</gene>
<dbReference type="STRING" id="880724.Metig_0324"/>
<reference evidence="1 2" key="1">
    <citation type="submission" date="2011-05" db="EMBL/GenBank/DDBJ databases">
        <title>Complete sequence of Methanotorris igneus Kol 5.</title>
        <authorList>
            <consortium name="US DOE Joint Genome Institute"/>
            <person name="Lucas S."/>
            <person name="Han J."/>
            <person name="Lapidus A."/>
            <person name="Cheng J.-F."/>
            <person name="Goodwin L."/>
            <person name="Pitluck S."/>
            <person name="Peters L."/>
            <person name="Mikhailova N."/>
            <person name="Chertkov O."/>
            <person name="Han C."/>
            <person name="Tapia R."/>
            <person name="Land M."/>
            <person name="Hauser L."/>
            <person name="Kyrpides N."/>
            <person name="Ivanova N."/>
            <person name="Pagani I."/>
            <person name="Sieprawska-Lupa M."/>
            <person name="Whitman W."/>
            <person name="Woyke T."/>
        </authorList>
    </citation>
    <scope>NUCLEOTIDE SEQUENCE [LARGE SCALE GENOMIC DNA]</scope>
    <source>
        <strain evidence="2">DSM 5666 / JCM 11834 / Kol 5</strain>
    </source>
</reference>
<accession>F6BAR6</accession>
<dbReference type="RefSeq" id="WP_013798489.1">
    <property type="nucleotide sequence ID" value="NC_015562.1"/>
</dbReference>
<protein>
    <submittedName>
        <fullName evidence="1">Uncharacterized protein</fullName>
    </submittedName>
</protein>
<dbReference type="GeneID" id="10643160"/>
<dbReference type="EMBL" id="CP002737">
    <property type="protein sequence ID" value="AEF95880.1"/>
    <property type="molecule type" value="Genomic_DNA"/>
</dbReference>
<keyword evidence="2" id="KW-1185">Reference proteome</keyword>
<dbReference type="Proteomes" id="UP000009227">
    <property type="component" value="Chromosome"/>
</dbReference>
<evidence type="ECO:0000313" key="2">
    <source>
        <dbReference type="Proteomes" id="UP000009227"/>
    </source>
</evidence>
<dbReference type="KEGG" id="mig:Metig_0324"/>
<dbReference type="AlphaFoldDB" id="F6BAR6"/>